<evidence type="ECO:0000313" key="2">
    <source>
        <dbReference type="EMBL" id="KAF6321307.1"/>
    </source>
</evidence>
<evidence type="ECO:0000256" key="1">
    <source>
        <dbReference type="SAM" id="Phobius"/>
    </source>
</evidence>
<accession>A0A7J7V808</accession>
<proteinExistence type="predicted"/>
<keyword evidence="1" id="KW-1133">Transmembrane helix</keyword>
<protein>
    <submittedName>
        <fullName evidence="2">Uncharacterized protein</fullName>
    </submittedName>
</protein>
<evidence type="ECO:0000313" key="3">
    <source>
        <dbReference type="Proteomes" id="UP000585614"/>
    </source>
</evidence>
<dbReference type="Proteomes" id="UP000585614">
    <property type="component" value="Unassembled WGS sequence"/>
</dbReference>
<gene>
    <name evidence="2" type="ORF">mRhiFer1_008436</name>
</gene>
<dbReference type="EMBL" id="JACAGC010000014">
    <property type="protein sequence ID" value="KAF6321307.1"/>
    <property type="molecule type" value="Genomic_DNA"/>
</dbReference>
<organism evidence="2 3">
    <name type="scientific">Rhinolophus ferrumequinum</name>
    <name type="common">Greater horseshoe bat</name>
    <dbReference type="NCBI Taxonomy" id="59479"/>
    <lineage>
        <taxon>Eukaryota</taxon>
        <taxon>Metazoa</taxon>
        <taxon>Chordata</taxon>
        <taxon>Craniata</taxon>
        <taxon>Vertebrata</taxon>
        <taxon>Euteleostomi</taxon>
        <taxon>Mammalia</taxon>
        <taxon>Eutheria</taxon>
        <taxon>Laurasiatheria</taxon>
        <taxon>Chiroptera</taxon>
        <taxon>Yinpterochiroptera</taxon>
        <taxon>Rhinolophoidea</taxon>
        <taxon>Rhinolophidae</taxon>
        <taxon>Rhinolophinae</taxon>
        <taxon>Rhinolophus</taxon>
    </lineage>
</organism>
<sequence length="210" mass="23457">MKAGLKGPESYVSLFDFCRKSWKPSHNRMLYQVSDSFSLSLSLSLSLSFCVCACVCRFFSFVSDIKRDTSASHSGAHCGQWTHHEQGIFFPTNLVLSNHRTKAEGSILYFYSLGQGLCPLLTHCLISHQRNICKLKDLYSVKYFTCHQPGGSRLPGCAGQFREGSLSFPHRQGHTAPKWLLWRSRKPEMAVTGMLCTPTLACLPATTPSL</sequence>
<comment type="caution">
    <text evidence="2">The sequence shown here is derived from an EMBL/GenBank/DDBJ whole genome shotgun (WGS) entry which is preliminary data.</text>
</comment>
<keyword evidence="1" id="KW-0812">Transmembrane</keyword>
<feature type="transmembrane region" description="Helical" evidence="1">
    <location>
        <begin position="37"/>
        <end position="59"/>
    </location>
</feature>
<dbReference type="AlphaFoldDB" id="A0A7J7V808"/>
<reference evidence="2 3" key="1">
    <citation type="journal article" date="2020" name="Nature">
        <title>Six reference-quality genomes reveal evolution of bat adaptations.</title>
        <authorList>
            <person name="Jebb D."/>
            <person name="Huang Z."/>
            <person name="Pippel M."/>
            <person name="Hughes G.M."/>
            <person name="Lavrichenko K."/>
            <person name="Devanna P."/>
            <person name="Winkler S."/>
            <person name="Jermiin L.S."/>
            <person name="Skirmuntt E.C."/>
            <person name="Katzourakis A."/>
            <person name="Burkitt-Gray L."/>
            <person name="Ray D.A."/>
            <person name="Sullivan K.A.M."/>
            <person name="Roscito J.G."/>
            <person name="Kirilenko B.M."/>
            <person name="Davalos L.M."/>
            <person name="Corthals A.P."/>
            <person name="Power M.L."/>
            <person name="Jones G."/>
            <person name="Ransome R.D."/>
            <person name="Dechmann D.K.N."/>
            <person name="Locatelli A.G."/>
            <person name="Puechmaille S.J."/>
            <person name="Fedrigo O."/>
            <person name="Jarvis E.D."/>
            <person name="Hiller M."/>
            <person name="Vernes S.C."/>
            <person name="Myers E.W."/>
            <person name="Teeling E.C."/>
        </authorList>
    </citation>
    <scope>NUCLEOTIDE SEQUENCE [LARGE SCALE GENOMIC DNA]</scope>
    <source>
        <strain evidence="2">MRhiFer1</strain>
        <tissue evidence="2">Lung</tissue>
    </source>
</reference>
<name>A0A7J7V808_RHIFE</name>
<keyword evidence="1" id="KW-0472">Membrane</keyword>